<proteinExistence type="predicted"/>
<name>X1HA33_9ZZZZ</name>
<accession>X1HA33</accession>
<evidence type="ECO:0000313" key="1">
    <source>
        <dbReference type="EMBL" id="GAH50704.1"/>
    </source>
</evidence>
<organism evidence="1">
    <name type="scientific">marine sediment metagenome</name>
    <dbReference type="NCBI Taxonomy" id="412755"/>
    <lineage>
        <taxon>unclassified sequences</taxon>
        <taxon>metagenomes</taxon>
        <taxon>ecological metagenomes</taxon>
    </lineage>
</organism>
<dbReference type="EMBL" id="BARU01024563">
    <property type="protein sequence ID" value="GAH50704.1"/>
    <property type="molecule type" value="Genomic_DNA"/>
</dbReference>
<dbReference type="AlphaFoldDB" id="X1HA33"/>
<reference evidence="1" key="1">
    <citation type="journal article" date="2014" name="Front. Microbiol.">
        <title>High frequency of phylogenetically diverse reductive dehalogenase-homologous genes in deep subseafloor sedimentary metagenomes.</title>
        <authorList>
            <person name="Kawai M."/>
            <person name="Futagami T."/>
            <person name="Toyoda A."/>
            <person name="Takaki Y."/>
            <person name="Nishi S."/>
            <person name="Hori S."/>
            <person name="Arai W."/>
            <person name="Tsubouchi T."/>
            <person name="Morono Y."/>
            <person name="Uchiyama I."/>
            <person name="Ito T."/>
            <person name="Fujiyama A."/>
            <person name="Inagaki F."/>
            <person name="Takami H."/>
        </authorList>
    </citation>
    <scope>NUCLEOTIDE SEQUENCE</scope>
    <source>
        <strain evidence="1">Expedition CK06-06</strain>
    </source>
</reference>
<comment type="caution">
    <text evidence="1">The sequence shown here is derived from an EMBL/GenBank/DDBJ whole genome shotgun (WGS) entry which is preliminary data.</text>
</comment>
<sequence length="61" mass="7210">MVLQWASTLPEELFFKLQNMKKQDDPINMKKAQTIFNRFNTKIIELFNIPLSFLLGVYSKS</sequence>
<gene>
    <name evidence="1" type="ORF">S03H2_39691</name>
</gene>
<protein>
    <submittedName>
        <fullName evidence="1">Uncharacterized protein</fullName>
    </submittedName>
</protein>